<feature type="non-terminal residue" evidence="1">
    <location>
        <position position="57"/>
    </location>
</feature>
<protein>
    <submittedName>
        <fullName evidence="1">Uncharacterized protein</fullName>
    </submittedName>
</protein>
<dbReference type="EMBL" id="JACEIK010004262">
    <property type="protein sequence ID" value="MCD9644846.1"/>
    <property type="molecule type" value="Genomic_DNA"/>
</dbReference>
<comment type="caution">
    <text evidence="1">The sequence shown here is derived from an EMBL/GenBank/DDBJ whole genome shotgun (WGS) entry which is preliminary data.</text>
</comment>
<gene>
    <name evidence="1" type="ORF">HAX54_033358</name>
</gene>
<evidence type="ECO:0000313" key="2">
    <source>
        <dbReference type="Proteomes" id="UP000823775"/>
    </source>
</evidence>
<sequence length="57" mass="6138">IRATCAAPAFHGCQLAACMCFCRLRQCSVEAIYSGTCGSQVHFINYSSAIRMALAFS</sequence>
<dbReference type="Proteomes" id="UP000823775">
    <property type="component" value="Unassembled WGS sequence"/>
</dbReference>
<organism evidence="1 2">
    <name type="scientific">Datura stramonium</name>
    <name type="common">Jimsonweed</name>
    <name type="synonym">Common thornapple</name>
    <dbReference type="NCBI Taxonomy" id="4076"/>
    <lineage>
        <taxon>Eukaryota</taxon>
        <taxon>Viridiplantae</taxon>
        <taxon>Streptophyta</taxon>
        <taxon>Embryophyta</taxon>
        <taxon>Tracheophyta</taxon>
        <taxon>Spermatophyta</taxon>
        <taxon>Magnoliopsida</taxon>
        <taxon>eudicotyledons</taxon>
        <taxon>Gunneridae</taxon>
        <taxon>Pentapetalae</taxon>
        <taxon>asterids</taxon>
        <taxon>lamiids</taxon>
        <taxon>Solanales</taxon>
        <taxon>Solanaceae</taxon>
        <taxon>Solanoideae</taxon>
        <taxon>Datureae</taxon>
        <taxon>Datura</taxon>
    </lineage>
</organism>
<name>A0ABS8VCC4_DATST</name>
<proteinExistence type="predicted"/>
<keyword evidence="2" id="KW-1185">Reference proteome</keyword>
<feature type="non-terminal residue" evidence="1">
    <location>
        <position position="1"/>
    </location>
</feature>
<reference evidence="1 2" key="1">
    <citation type="journal article" date="2021" name="BMC Genomics">
        <title>Datura genome reveals duplications of psychoactive alkaloid biosynthetic genes and high mutation rate following tissue culture.</title>
        <authorList>
            <person name="Rajewski A."/>
            <person name="Carter-House D."/>
            <person name="Stajich J."/>
            <person name="Litt A."/>
        </authorList>
    </citation>
    <scope>NUCLEOTIDE SEQUENCE [LARGE SCALE GENOMIC DNA]</scope>
    <source>
        <strain evidence="1">AR-01</strain>
    </source>
</reference>
<accession>A0ABS8VCC4</accession>
<evidence type="ECO:0000313" key="1">
    <source>
        <dbReference type="EMBL" id="MCD9644846.1"/>
    </source>
</evidence>